<sequence>MKTRYRSDVSSGLVTLIVLVLLPCYALMIYLALWIGLALLIIFTALIADTFVNTRYTIDETTLWVQSGLFFRSRYDIDRITEIAKTTSWESAPACSMNRIRLRFAKRQTLILSPQRQQAFIDHLLRINPRISVKPPLSTLTKRV</sequence>
<evidence type="ECO:0000313" key="4">
    <source>
        <dbReference type="Proteomes" id="UP000757103"/>
    </source>
</evidence>
<feature type="transmembrane region" description="Helical" evidence="1">
    <location>
        <begin position="12"/>
        <end position="45"/>
    </location>
</feature>
<evidence type="ECO:0000313" key="3">
    <source>
        <dbReference type="EMBL" id="HJG87959.1"/>
    </source>
</evidence>
<evidence type="ECO:0000259" key="2">
    <source>
        <dbReference type="Pfam" id="PF06713"/>
    </source>
</evidence>
<dbReference type="Proteomes" id="UP000757103">
    <property type="component" value="Unassembled WGS sequence"/>
</dbReference>
<dbReference type="InterPro" id="IPR009589">
    <property type="entry name" value="PH_YyaB-like"/>
</dbReference>
<organism evidence="3 4">
    <name type="scientific">Barnesiella viscericola</name>
    <dbReference type="NCBI Taxonomy" id="397865"/>
    <lineage>
        <taxon>Bacteria</taxon>
        <taxon>Pseudomonadati</taxon>
        <taxon>Bacteroidota</taxon>
        <taxon>Bacteroidia</taxon>
        <taxon>Bacteroidales</taxon>
        <taxon>Barnesiellaceae</taxon>
        <taxon>Barnesiella</taxon>
    </lineage>
</organism>
<reference evidence="3" key="2">
    <citation type="submission" date="2021-09" db="EMBL/GenBank/DDBJ databases">
        <authorList>
            <person name="Gilroy R."/>
        </authorList>
    </citation>
    <scope>NUCLEOTIDE SEQUENCE</scope>
    <source>
        <strain evidence="3">CHK121-7720</strain>
    </source>
</reference>
<comment type="caution">
    <text evidence="3">The sequence shown here is derived from an EMBL/GenBank/DDBJ whole genome shotgun (WGS) entry which is preliminary data.</text>
</comment>
<name>A0A921MP70_9BACT</name>
<dbReference type="EMBL" id="DYUD01000004">
    <property type="protein sequence ID" value="HJG87959.1"/>
    <property type="molecule type" value="Genomic_DNA"/>
</dbReference>
<gene>
    <name evidence="3" type="ORF">K8U91_00585</name>
</gene>
<dbReference type="RefSeq" id="WP_273305074.1">
    <property type="nucleotide sequence ID" value="NZ_DYUD01000004.1"/>
</dbReference>
<feature type="domain" description="Uncharacterized protein YyaB-like PH" evidence="2">
    <location>
        <begin position="54"/>
        <end position="128"/>
    </location>
</feature>
<dbReference type="GO" id="GO:0030153">
    <property type="term" value="P:bacteriocin immunity"/>
    <property type="evidence" value="ECO:0007669"/>
    <property type="project" value="InterPro"/>
</dbReference>
<keyword evidence="1" id="KW-0472">Membrane</keyword>
<protein>
    <submittedName>
        <fullName evidence="3">PH domain-containing protein</fullName>
    </submittedName>
</protein>
<dbReference type="AlphaFoldDB" id="A0A921MP70"/>
<keyword evidence="1" id="KW-0812">Transmembrane</keyword>
<reference evidence="3" key="1">
    <citation type="journal article" date="2021" name="PeerJ">
        <title>Extensive microbial diversity within the chicken gut microbiome revealed by metagenomics and culture.</title>
        <authorList>
            <person name="Gilroy R."/>
            <person name="Ravi A."/>
            <person name="Getino M."/>
            <person name="Pursley I."/>
            <person name="Horton D.L."/>
            <person name="Alikhan N.F."/>
            <person name="Baker D."/>
            <person name="Gharbi K."/>
            <person name="Hall N."/>
            <person name="Watson M."/>
            <person name="Adriaenssens E.M."/>
            <person name="Foster-Nyarko E."/>
            <person name="Jarju S."/>
            <person name="Secka A."/>
            <person name="Antonio M."/>
            <person name="Oren A."/>
            <person name="Chaudhuri R.R."/>
            <person name="La Ragione R."/>
            <person name="Hildebrand F."/>
            <person name="Pallen M.J."/>
        </authorList>
    </citation>
    <scope>NUCLEOTIDE SEQUENCE</scope>
    <source>
        <strain evidence="3">CHK121-7720</strain>
    </source>
</reference>
<dbReference type="Pfam" id="PF06713">
    <property type="entry name" value="bPH_4"/>
    <property type="match status" value="1"/>
</dbReference>
<evidence type="ECO:0000256" key="1">
    <source>
        <dbReference type="SAM" id="Phobius"/>
    </source>
</evidence>
<proteinExistence type="predicted"/>
<keyword evidence="1" id="KW-1133">Transmembrane helix</keyword>
<accession>A0A921MP70</accession>